<name>A0ACC2PJT4_9HYME</name>
<proteinExistence type="predicted"/>
<dbReference type="EMBL" id="CM056741">
    <property type="protein sequence ID" value="KAJ8683721.1"/>
    <property type="molecule type" value="Genomic_DNA"/>
</dbReference>
<protein>
    <submittedName>
        <fullName evidence="1">Uncharacterized protein</fullName>
    </submittedName>
</protein>
<dbReference type="Proteomes" id="UP001239111">
    <property type="component" value="Chromosome 1"/>
</dbReference>
<evidence type="ECO:0000313" key="2">
    <source>
        <dbReference type="Proteomes" id="UP001239111"/>
    </source>
</evidence>
<comment type="caution">
    <text evidence="1">The sequence shown here is derived from an EMBL/GenBank/DDBJ whole genome shotgun (WGS) entry which is preliminary data.</text>
</comment>
<accession>A0ACC2PJT4</accession>
<keyword evidence="2" id="KW-1185">Reference proteome</keyword>
<organism evidence="1 2">
    <name type="scientific">Eretmocerus hayati</name>
    <dbReference type="NCBI Taxonomy" id="131215"/>
    <lineage>
        <taxon>Eukaryota</taxon>
        <taxon>Metazoa</taxon>
        <taxon>Ecdysozoa</taxon>
        <taxon>Arthropoda</taxon>
        <taxon>Hexapoda</taxon>
        <taxon>Insecta</taxon>
        <taxon>Pterygota</taxon>
        <taxon>Neoptera</taxon>
        <taxon>Endopterygota</taxon>
        <taxon>Hymenoptera</taxon>
        <taxon>Apocrita</taxon>
        <taxon>Proctotrupomorpha</taxon>
        <taxon>Chalcidoidea</taxon>
        <taxon>Aphelinidae</taxon>
        <taxon>Aphelininae</taxon>
        <taxon>Eretmocerus</taxon>
    </lineage>
</organism>
<evidence type="ECO:0000313" key="1">
    <source>
        <dbReference type="EMBL" id="KAJ8683721.1"/>
    </source>
</evidence>
<gene>
    <name evidence="1" type="ORF">QAD02_019513</name>
</gene>
<sequence length="277" mass="31521">MHMGNLPHNCEICGRRVADKYNFDAHKRSHTGESPFSCEICSGKFMHKSTLDRHMRLHSDDEPFWRPMNERSFNLKNQVQKHMVRHSASALNPCQSRTTQRPSQRPLSKPCVDSCESGKVLTCCNRSGIDETLLPCEESDGVSATGSGLVSSSNSKTESHMDLDMDYSSIESPNRDMMLYRKNPVDLGIEVRYEDREFFSCTLCGRVFNDNCNLKRHQAVHTGIKPYSCPICDRCFSRKDNMINHMRVHKPKSHSVTGSEELDTTTTGKFFSREDTG</sequence>
<reference evidence="1" key="1">
    <citation type="submission" date="2023-04" db="EMBL/GenBank/DDBJ databases">
        <title>A chromosome-level genome assembly of the parasitoid wasp Eretmocerus hayati.</title>
        <authorList>
            <person name="Zhong Y."/>
            <person name="Liu S."/>
            <person name="Liu Y."/>
        </authorList>
    </citation>
    <scope>NUCLEOTIDE SEQUENCE</scope>
    <source>
        <strain evidence="1">ZJU_SS_LIU_2023</strain>
    </source>
</reference>